<dbReference type="EMBL" id="JBFOLK010000150">
    <property type="protein sequence ID" value="KAL2455911.1"/>
    <property type="molecule type" value="Genomic_DNA"/>
</dbReference>
<evidence type="ECO:0000313" key="1">
    <source>
        <dbReference type="EMBL" id="KAL2455911.1"/>
    </source>
</evidence>
<name>A0ABD1SAV3_9LAMI</name>
<accession>A0ABD1SAV3</accession>
<organism evidence="2 3">
    <name type="scientific">Abeliophyllum distichum</name>
    <dbReference type="NCBI Taxonomy" id="126358"/>
    <lineage>
        <taxon>Eukaryota</taxon>
        <taxon>Viridiplantae</taxon>
        <taxon>Streptophyta</taxon>
        <taxon>Embryophyta</taxon>
        <taxon>Tracheophyta</taxon>
        <taxon>Spermatophyta</taxon>
        <taxon>Magnoliopsida</taxon>
        <taxon>eudicotyledons</taxon>
        <taxon>Gunneridae</taxon>
        <taxon>Pentapetalae</taxon>
        <taxon>asterids</taxon>
        <taxon>lamiids</taxon>
        <taxon>Lamiales</taxon>
        <taxon>Oleaceae</taxon>
        <taxon>Forsythieae</taxon>
        <taxon>Abeliophyllum</taxon>
    </lineage>
</organism>
<reference evidence="3" key="2">
    <citation type="submission" date="2024-07" db="EMBL/GenBank/DDBJ databases">
        <title>Two chromosome-level genome assemblies of Korean endemic species Abeliophyllum distichum and Forsythia ovata (Oleaceae).</title>
        <authorList>
            <person name="Jang H."/>
        </authorList>
    </citation>
    <scope>NUCLEOTIDE SEQUENCE [LARGE SCALE GENOMIC DNA]</scope>
</reference>
<reference evidence="2" key="1">
    <citation type="submission" date="2024-07" db="EMBL/GenBank/DDBJ databases">
        <title>Two chromosome-level genome assemblies of Korean endemic species Abeliophyllum distichum and Forsythia ovata (Oleaceae).</title>
        <authorList>
            <person name="Mun J.H."/>
        </authorList>
    </citation>
    <scope>NUCLEOTIDE SEQUENCE</scope>
    <source>
        <strain evidence="2">KNKB198505000391</strain>
        <tissue evidence="2">Leaf</tissue>
    </source>
</reference>
<dbReference type="EMBL" id="JBFOLK010000007">
    <property type="protein sequence ID" value="KAL2497715.1"/>
    <property type="molecule type" value="Genomic_DNA"/>
</dbReference>
<protein>
    <submittedName>
        <fullName evidence="2">Uncharacterized protein</fullName>
    </submittedName>
</protein>
<dbReference type="Proteomes" id="UP001604336">
    <property type="component" value="Unassembled WGS sequence"/>
</dbReference>
<keyword evidence="3" id="KW-1185">Reference proteome</keyword>
<sequence>MGKGCRLWQKDLDGYRVIISRNVVFNETEITCIKDQTQNTESIDKDKSFNEIDLNLLDSNARENDQFEAELLQGKGEDKVPKIEENEPLEQLEPKNRLGSYQLSRVRKEIRPPVRFDEVLMSKIFLELNLALMRKP</sequence>
<gene>
    <name evidence="2" type="ORF">Adt_23265</name>
    <name evidence="1" type="ORF">Adt_47047</name>
</gene>
<comment type="caution">
    <text evidence="2">The sequence shown here is derived from an EMBL/GenBank/DDBJ whole genome shotgun (WGS) entry which is preliminary data.</text>
</comment>
<dbReference type="AlphaFoldDB" id="A0ABD1SAV3"/>
<evidence type="ECO:0000313" key="3">
    <source>
        <dbReference type="Proteomes" id="UP001604336"/>
    </source>
</evidence>
<proteinExistence type="predicted"/>
<evidence type="ECO:0000313" key="2">
    <source>
        <dbReference type="EMBL" id="KAL2497715.1"/>
    </source>
</evidence>